<evidence type="ECO:0000256" key="6">
    <source>
        <dbReference type="SAM" id="Phobius"/>
    </source>
</evidence>
<dbReference type="InterPro" id="IPR052536">
    <property type="entry name" value="ABC-4_Integral_Memb_Prot"/>
</dbReference>
<evidence type="ECO:0000256" key="4">
    <source>
        <dbReference type="ARBA" id="ARBA00022989"/>
    </source>
</evidence>
<dbReference type="Pfam" id="PF02687">
    <property type="entry name" value="FtsX"/>
    <property type="match status" value="1"/>
</dbReference>
<proteinExistence type="predicted"/>
<evidence type="ECO:0000256" key="3">
    <source>
        <dbReference type="ARBA" id="ARBA00022692"/>
    </source>
</evidence>
<comment type="subcellular location">
    <subcellularLocation>
        <location evidence="1">Cell membrane</location>
        <topology evidence="1">Multi-pass membrane protein</topology>
    </subcellularLocation>
</comment>
<keyword evidence="4 6" id="KW-1133">Transmembrane helix</keyword>
<feature type="transmembrane region" description="Helical" evidence="6">
    <location>
        <begin position="6"/>
        <end position="30"/>
    </location>
</feature>
<evidence type="ECO:0000256" key="2">
    <source>
        <dbReference type="ARBA" id="ARBA00022475"/>
    </source>
</evidence>
<dbReference type="EMBL" id="LK996017">
    <property type="protein sequence ID" value="CDX03841.1"/>
    <property type="molecule type" value="Genomic_DNA"/>
</dbReference>
<protein>
    <submittedName>
        <fullName evidence="8">Predicted ABC transporter, permease component</fullName>
    </submittedName>
</protein>
<gene>
    <name evidence="8" type="ORF">DPCES_3955</name>
</gene>
<evidence type="ECO:0000256" key="1">
    <source>
        <dbReference type="ARBA" id="ARBA00004651"/>
    </source>
</evidence>
<feature type="domain" description="ABC3 transporter permease C-terminal" evidence="7">
    <location>
        <begin position="15"/>
        <end position="118"/>
    </location>
</feature>
<feature type="transmembrane region" description="Helical" evidence="6">
    <location>
        <begin position="64"/>
        <end position="83"/>
    </location>
</feature>
<evidence type="ECO:0000256" key="5">
    <source>
        <dbReference type="ARBA" id="ARBA00023136"/>
    </source>
</evidence>
<dbReference type="GO" id="GO:0005886">
    <property type="term" value="C:plasma membrane"/>
    <property type="evidence" value="ECO:0007669"/>
    <property type="project" value="UniProtKB-SubCell"/>
</dbReference>
<feature type="transmembrane region" description="Helical" evidence="6">
    <location>
        <begin position="95"/>
        <end position="118"/>
    </location>
</feature>
<organism evidence="8">
    <name type="scientific">Desulfitobacterium hafniense</name>
    <name type="common">Desulfitobacterium frappieri</name>
    <dbReference type="NCBI Taxonomy" id="49338"/>
    <lineage>
        <taxon>Bacteria</taxon>
        <taxon>Bacillati</taxon>
        <taxon>Bacillota</taxon>
        <taxon>Clostridia</taxon>
        <taxon>Eubacteriales</taxon>
        <taxon>Desulfitobacteriaceae</taxon>
        <taxon>Desulfitobacterium</taxon>
    </lineage>
</organism>
<dbReference type="PATRIC" id="fig|49338.4.peg.4250"/>
<name>A0A098B7L6_DESHA</name>
<dbReference type="InterPro" id="IPR003838">
    <property type="entry name" value="ABC3_permease_C"/>
</dbReference>
<dbReference type="PANTHER" id="PTHR46795:SF1">
    <property type="entry name" value="ABC TRANSPORTER PERMEASE PROTEIN"/>
    <property type="match status" value="1"/>
</dbReference>
<reference evidence="8" key="1">
    <citation type="submission" date="2014-07" db="EMBL/GenBank/DDBJ databases">
        <authorList>
            <person name="Hornung V.Bastian."/>
        </authorList>
    </citation>
    <scope>NUCLEOTIDE SEQUENCE</scope>
    <source>
        <strain evidence="8">PCE-S</strain>
    </source>
</reference>
<accession>A0A098B7L6</accession>
<evidence type="ECO:0000259" key="7">
    <source>
        <dbReference type="Pfam" id="PF02687"/>
    </source>
</evidence>
<keyword evidence="2" id="KW-1003">Cell membrane</keyword>
<evidence type="ECO:0000313" key="8">
    <source>
        <dbReference type="EMBL" id="CDX03841.1"/>
    </source>
</evidence>
<dbReference type="PANTHER" id="PTHR46795">
    <property type="entry name" value="ABC TRANSPORTER PERMEASE-RELATED-RELATED"/>
    <property type="match status" value="1"/>
</dbReference>
<dbReference type="RefSeq" id="WP_011461290.1">
    <property type="nucleotide sequence ID" value="NZ_JAYFNZ010000042.1"/>
</dbReference>
<dbReference type="AlphaFoldDB" id="A0A098B7L6"/>
<sequence>MAFGIGGFTFFAFCFIGCLFLLSSGIVLYYKIVTDIDEEKEQIGMLKRIGLNDKECRSYLTTHLAILFFTPLVIGVILGTIYMHAELEFSPYAGYMMGFIWMIIGVVAVLDVLLYLALRKRFFRGVKV</sequence>
<keyword evidence="5 6" id="KW-0472">Membrane</keyword>
<keyword evidence="3 6" id="KW-0812">Transmembrane</keyword>